<keyword evidence="2" id="KW-1185">Reference proteome</keyword>
<name>A0ACB8RX33_9AGAM</name>
<protein>
    <submittedName>
        <fullName evidence="1">Uncharacterized protein</fullName>
    </submittedName>
</protein>
<dbReference type="EMBL" id="MU275886">
    <property type="protein sequence ID" value="KAI0048467.1"/>
    <property type="molecule type" value="Genomic_DNA"/>
</dbReference>
<sequence length="112" mass="11945">MHARVNEMVVLLRAFAADTVRICTEYAADGRVGGQMQVQAAQGVLAEMLKEQNTVTAYYSVLVRELIRVTTDLAKGKTTEKINAGAASGDLLELITAVNQLVDRLAASPPAA</sequence>
<gene>
    <name evidence="1" type="ORF">FA95DRAFT_1557966</name>
</gene>
<comment type="caution">
    <text evidence="1">The sequence shown here is derived from an EMBL/GenBank/DDBJ whole genome shotgun (WGS) entry which is preliminary data.</text>
</comment>
<evidence type="ECO:0000313" key="2">
    <source>
        <dbReference type="Proteomes" id="UP000814033"/>
    </source>
</evidence>
<organism evidence="1 2">
    <name type="scientific">Auriscalpium vulgare</name>
    <dbReference type="NCBI Taxonomy" id="40419"/>
    <lineage>
        <taxon>Eukaryota</taxon>
        <taxon>Fungi</taxon>
        <taxon>Dikarya</taxon>
        <taxon>Basidiomycota</taxon>
        <taxon>Agaricomycotina</taxon>
        <taxon>Agaricomycetes</taxon>
        <taxon>Russulales</taxon>
        <taxon>Auriscalpiaceae</taxon>
        <taxon>Auriscalpium</taxon>
    </lineage>
</organism>
<accession>A0ACB8RX33</accession>
<evidence type="ECO:0000313" key="1">
    <source>
        <dbReference type="EMBL" id="KAI0048467.1"/>
    </source>
</evidence>
<reference evidence="1" key="2">
    <citation type="journal article" date="2022" name="New Phytol.">
        <title>Evolutionary transition to the ectomycorrhizal habit in the genomes of a hyperdiverse lineage of mushroom-forming fungi.</title>
        <authorList>
            <person name="Looney B."/>
            <person name="Miyauchi S."/>
            <person name="Morin E."/>
            <person name="Drula E."/>
            <person name="Courty P.E."/>
            <person name="Kohler A."/>
            <person name="Kuo A."/>
            <person name="LaButti K."/>
            <person name="Pangilinan J."/>
            <person name="Lipzen A."/>
            <person name="Riley R."/>
            <person name="Andreopoulos W."/>
            <person name="He G."/>
            <person name="Johnson J."/>
            <person name="Nolan M."/>
            <person name="Tritt A."/>
            <person name="Barry K.W."/>
            <person name="Grigoriev I.V."/>
            <person name="Nagy L.G."/>
            <person name="Hibbett D."/>
            <person name="Henrissat B."/>
            <person name="Matheny P.B."/>
            <person name="Labbe J."/>
            <person name="Martin F.M."/>
        </authorList>
    </citation>
    <scope>NUCLEOTIDE SEQUENCE</scope>
    <source>
        <strain evidence="1">FP105234-sp</strain>
    </source>
</reference>
<dbReference type="Proteomes" id="UP000814033">
    <property type="component" value="Unassembled WGS sequence"/>
</dbReference>
<proteinExistence type="predicted"/>
<reference evidence="1" key="1">
    <citation type="submission" date="2021-02" db="EMBL/GenBank/DDBJ databases">
        <authorList>
            <consortium name="DOE Joint Genome Institute"/>
            <person name="Ahrendt S."/>
            <person name="Looney B.P."/>
            <person name="Miyauchi S."/>
            <person name="Morin E."/>
            <person name="Drula E."/>
            <person name="Courty P.E."/>
            <person name="Chicoki N."/>
            <person name="Fauchery L."/>
            <person name="Kohler A."/>
            <person name="Kuo A."/>
            <person name="Labutti K."/>
            <person name="Pangilinan J."/>
            <person name="Lipzen A."/>
            <person name="Riley R."/>
            <person name="Andreopoulos W."/>
            <person name="He G."/>
            <person name="Johnson J."/>
            <person name="Barry K.W."/>
            <person name="Grigoriev I.V."/>
            <person name="Nagy L."/>
            <person name="Hibbett D."/>
            <person name="Henrissat B."/>
            <person name="Matheny P.B."/>
            <person name="Labbe J."/>
            <person name="Martin F."/>
        </authorList>
    </citation>
    <scope>NUCLEOTIDE SEQUENCE</scope>
    <source>
        <strain evidence="1">FP105234-sp</strain>
    </source>
</reference>